<dbReference type="SUPFAM" id="SSF52833">
    <property type="entry name" value="Thioredoxin-like"/>
    <property type="match status" value="1"/>
</dbReference>
<dbReference type="InterPro" id="IPR017937">
    <property type="entry name" value="Thioredoxin_CS"/>
</dbReference>
<evidence type="ECO:0000256" key="3">
    <source>
        <dbReference type="ARBA" id="ARBA00023157"/>
    </source>
</evidence>
<dbReference type="PROSITE" id="PS00194">
    <property type="entry name" value="THIOREDOXIN_1"/>
    <property type="match status" value="1"/>
</dbReference>
<organism evidence="7 8">
    <name type="scientific">Pseudomonas prosekii</name>
    <dbReference type="NCBI Taxonomy" id="1148509"/>
    <lineage>
        <taxon>Bacteria</taxon>
        <taxon>Pseudomonadati</taxon>
        <taxon>Pseudomonadota</taxon>
        <taxon>Gammaproteobacteria</taxon>
        <taxon>Pseudomonadales</taxon>
        <taxon>Pseudomonadaceae</taxon>
        <taxon>Pseudomonas</taxon>
    </lineage>
</organism>
<dbReference type="InterPro" id="IPR013740">
    <property type="entry name" value="Redoxin"/>
</dbReference>
<dbReference type="Proteomes" id="UP000198481">
    <property type="component" value="Chromosome I"/>
</dbReference>
<dbReference type="GO" id="GO:0005886">
    <property type="term" value="C:plasma membrane"/>
    <property type="evidence" value="ECO:0007669"/>
    <property type="project" value="InterPro"/>
</dbReference>
<evidence type="ECO:0000256" key="1">
    <source>
        <dbReference type="ARBA" id="ARBA00004196"/>
    </source>
</evidence>
<dbReference type="InterPro" id="IPR050553">
    <property type="entry name" value="Thioredoxin_ResA/DsbE_sf"/>
</dbReference>
<dbReference type="GO" id="GO:0016853">
    <property type="term" value="F:isomerase activity"/>
    <property type="evidence" value="ECO:0007669"/>
    <property type="project" value="UniProtKB-KW"/>
</dbReference>
<feature type="transmembrane region" description="Helical" evidence="5">
    <location>
        <begin position="42"/>
        <end position="65"/>
    </location>
</feature>
<dbReference type="EMBL" id="LT629762">
    <property type="protein sequence ID" value="SDT48565.1"/>
    <property type="molecule type" value="Genomic_DNA"/>
</dbReference>
<dbReference type="InterPro" id="IPR036249">
    <property type="entry name" value="Thioredoxin-like_sf"/>
</dbReference>
<evidence type="ECO:0000259" key="6">
    <source>
        <dbReference type="PROSITE" id="PS51352"/>
    </source>
</evidence>
<keyword evidence="5" id="KW-1133">Transmembrane helix</keyword>
<feature type="domain" description="Thioredoxin" evidence="6">
    <location>
        <begin position="130"/>
        <end position="267"/>
    </location>
</feature>
<dbReference type="Pfam" id="PF01790">
    <property type="entry name" value="LGT"/>
    <property type="match status" value="1"/>
</dbReference>
<protein>
    <submittedName>
        <fullName evidence="7">Thiol-disulfide isomerase or thioredoxin</fullName>
    </submittedName>
</protein>
<evidence type="ECO:0000256" key="5">
    <source>
        <dbReference type="SAM" id="Phobius"/>
    </source>
</evidence>
<dbReference type="AlphaFoldDB" id="A0A1H2AR89"/>
<keyword evidence="5" id="KW-0812">Transmembrane</keyword>
<reference evidence="7 8" key="1">
    <citation type="submission" date="2016-10" db="EMBL/GenBank/DDBJ databases">
        <authorList>
            <person name="de Groot N.N."/>
        </authorList>
    </citation>
    <scope>NUCLEOTIDE SEQUENCE [LARGE SCALE GENOMIC DNA]</scope>
    <source>
        <strain evidence="7 8">LMG 26867</strain>
    </source>
</reference>
<sequence>MLTFTLGTFAIALNHLLLISALALATFVGWRVAKRGGENPESALFSLFLLGMLAARVSFVIAYWAHYRNDPWQIIDLRDGGFLAWPGVIVLLLAALYRGWRRPGLRRPLGFGAGSGLLFWLLATFSLTIYEQGTRLPDVTLVNAAGENVKLSDYQGGPLVINLWATWCPPCRREMPVLENAQHQRPDLTFLFVNQAESMQSVSTYLETQGLSLSNVLFDRGGRLGQAVGSMALPTTLFYSNDGRLLTSHLGELSEASLARALENFDTPTAATPATSATSTTSARKLPCPASAIC</sequence>
<proteinExistence type="predicted"/>
<dbReference type="InterPro" id="IPR001640">
    <property type="entry name" value="Lgt"/>
</dbReference>
<comment type="subcellular location">
    <subcellularLocation>
        <location evidence="1">Cell envelope</location>
    </subcellularLocation>
</comment>
<evidence type="ECO:0000256" key="2">
    <source>
        <dbReference type="ARBA" id="ARBA00022748"/>
    </source>
</evidence>
<keyword evidence="7" id="KW-0413">Isomerase</keyword>
<dbReference type="InterPro" id="IPR013766">
    <property type="entry name" value="Thioredoxin_domain"/>
</dbReference>
<evidence type="ECO:0000313" key="8">
    <source>
        <dbReference type="Proteomes" id="UP000198481"/>
    </source>
</evidence>
<dbReference type="GO" id="GO:0030313">
    <property type="term" value="C:cell envelope"/>
    <property type="evidence" value="ECO:0007669"/>
    <property type="project" value="UniProtKB-SubCell"/>
</dbReference>
<dbReference type="PANTHER" id="PTHR42852">
    <property type="entry name" value="THIOL:DISULFIDE INTERCHANGE PROTEIN DSBE"/>
    <property type="match status" value="1"/>
</dbReference>
<evidence type="ECO:0000313" key="7">
    <source>
        <dbReference type="EMBL" id="SDT48565.1"/>
    </source>
</evidence>
<dbReference type="Gene3D" id="3.40.30.10">
    <property type="entry name" value="Glutaredoxin"/>
    <property type="match status" value="1"/>
</dbReference>
<evidence type="ECO:0000256" key="4">
    <source>
        <dbReference type="ARBA" id="ARBA00023284"/>
    </source>
</evidence>
<dbReference type="CDD" id="cd02966">
    <property type="entry name" value="TlpA_like_family"/>
    <property type="match status" value="1"/>
</dbReference>
<dbReference type="GO" id="GO:0042158">
    <property type="term" value="P:lipoprotein biosynthetic process"/>
    <property type="evidence" value="ECO:0007669"/>
    <property type="project" value="InterPro"/>
</dbReference>
<keyword evidence="4" id="KW-0676">Redox-active center</keyword>
<keyword evidence="2" id="KW-0201">Cytochrome c-type biogenesis</keyword>
<gene>
    <name evidence="7" type="ORF">SAMN05216222_4638</name>
</gene>
<dbReference type="STRING" id="1148509.SAMN05216222_4638"/>
<feature type="transmembrane region" description="Helical" evidence="5">
    <location>
        <begin position="80"/>
        <end position="97"/>
    </location>
</feature>
<dbReference type="Pfam" id="PF08534">
    <property type="entry name" value="Redoxin"/>
    <property type="match status" value="1"/>
</dbReference>
<name>A0A1H2AR89_9PSED</name>
<keyword evidence="3" id="KW-1015">Disulfide bond</keyword>
<accession>A0A1H2AR89</accession>
<dbReference type="PROSITE" id="PS51352">
    <property type="entry name" value="THIOREDOXIN_2"/>
    <property type="match status" value="1"/>
</dbReference>
<dbReference type="GO" id="GO:0017004">
    <property type="term" value="P:cytochrome complex assembly"/>
    <property type="evidence" value="ECO:0007669"/>
    <property type="project" value="UniProtKB-KW"/>
</dbReference>
<dbReference type="RefSeq" id="WP_092279644.1">
    <property type="nucleotide sequence ID" value="NZ_LT629762.1"/>
</dbReference>
<dbReference type="GO" id="GO:0008961">
    <property type="term" value="F:phosphatidylglycerol-prolipoprotein diacylglyceryl transferase activity"/>
    <property type="evidence" value="ECO:0007669"/>
    <property type="project" value="InterPro"/>
</dbReference>
<dbReference type="GO" id="GO:0015036">
    <property type="term" value="F:disulfide oxidoreductase activity"/>
    <property type="evidence" value="ECO:0007669"/>
    <property type="project" value="UniProtKB-ARBA"/>
</dbReference>
<keyword evidence="5" id="KW-0472">Membrane</keyword>
<feature type="transmembrane region" description="Helical" evidence="5">
    <location>
        <begin position="109"/>
        <end position="130"/>
    </location>
</feature>
<dbReference type="PANTHER" id="PTHR42852:SF6">
    <property type="entry name" value="THIOL:DISULFIDE INTERCHANGE PROTEIN DSBE"/>
    <property type="match status" value="1"/>
</dbReference>
<feature type="transmembrane region" description="Helical" evidence="5">
    <location>
        <begin position="6"/>
        <end position="30"/>
    </location>
</feature>